<dbReference type="SUPFAM" id="SSF48576">
    <property type="entry name" value="Terpenoid synthases"/>
    <property type="match status" value="2"/>
</dbReference>
<dbReference type="Gene3D" id="1.50.10.130">
    <property type="entry name" value="Terpene synthase, N-terminal domain"/>
    <property type="match status" value="1"/>
</dbReference>
<dbReference type="Pfam" id="PF01397">
    <property type="entry name" value="Terpene_synth"/>
    <property type="match status" value="1"/>
</dbReference>
<dbReference type="Pfam" id="PF03936">
    <property type="entry name" value="Terpene_synth_C"/>
    <property type="match status" value="2"/>
</dbReference>
<evidence type="ECO:0008006" key="8">
    <source>
        <dbReference type="Google" id="ProtNLM"/>
    </source>
</evidence>
<evidence type="ECO:0000256" key="2">
    <source>
        <dbReference type="ARBA" id="ARBA00022723"/>
    </source>
</evidence>
<dbReference type="InterPro" id="IPR008949">
    <property type="entry name" value="Isoprenoid_synthase_dom_sf"/>
</dbReference>
<dbReference type="PANTHER" id="PTHR31225:SF252">
    <property type="entry name" value="TERPENE SYNTHASE 12-RELATED"/>
    <property type="match status" value="1"/>
</dbReference>
<keyword evidence="2" id="KW-0479">Metal-binding</keyword>
<name>A0ABY9CY18_VITVI</name>
<sequence>MGVLVVWLVFTSKLEFGKKIKWPELGPDCLVGNVSDKDRRGNQDLSQTIERRSANYQPAAWSYDLLESLKKDNREEIFDGGVKTLEKMYEDRAKKLEEEVKCRMYDDNIEPLALLELVDDIQNLGLGYRFEKDIKRSLQRRILEVSNVTLEKSLHAAALSFRILRQHGYENGNFQAELCKDVKGMLSLYEASYHAFEEENLLQEAKAFTRTHLKNLDANIDKSIQELVNHAMELPSHHRMLRLEARWRIEEYKRREGADDVLLELAILDFNMVQSSLLRELQDMSRWWRRMGIANKLQFARDRLMESFFWAVGMVFEPEYSNCRKGLTKVAALITTLDDIYDIYGSLDELEQFTDAVESNDLASWKAEIEGGESAKSISCYMNQTGLSEDRAREHMNILIDESWKKMNKVRAVDSSSPFEKPFVETAINPARIAQCTYQYGDSHSAPDDRSKKRVLSVIVEPIPLMER</sequence>
<evidence type="ECO:0000313" key="7">
    <source>
        <dbReference type="Proteomes" id="UP001227230"/>
    </source>
</evidence>
<accession>A0ABY9CY18</accession>
<dbReference type="InterPro" id="IPR036965">
    <property type="entry name" value="Terpene_synth_N_sf"/>
</dbReference>
<comment type="cofactor">
    <cofactor evidence="1">
        <name>Mg(2+)</name>
        <dbReference type="ChEBI" id="CHEBI:18420"/>
    </cofactor>
</comment>
<dbReference type="InterPro" id="IPR050148">
    <property type="entry name" value="Terpene_synthase-like"/>
</dbReference>
<dbReference type="InterPro" id="IPR001906">
    <property type="entry name" value="Terpene_synth_N"/>
</dbReference>
<evidence type="ECO:0000259" key="5">
    <source>
        <dbReference type="Pfam" id="PF03936"/>
    </source>
</evidence>
<protein>
    <recommendedName>
        <fullName evidence="8">Isoprene synthase, chloroplastic</fullName>
    </recommendedName>
</protein>
<proteinExistence type="predicted"/>
<feature type="domain" description="Terpene synthase metal-binding" evidence="5">
    <location>
        <begin position="291"/>
        <end position="359"/>
    </location>
</feature>
<dbReference type="EMBL" id="CP126659">
    <property type="protein sequence ID" value="WJZ99532.1"/>
    <property type="molecule type" value="Genomic_DNA"/>
</dbReference>
<evidence type="ECO:0000256" key="1">
    <source>
        <dbReference type="ARBA" id="ARBA00001946"/>
    </source>
</evidence>
<keyword evidence="3" id="KW-0460">Magnesium</keyword>
<dbReference type="PANTHER" id="PTHR31225">
    <property type="entry name" value="OS04G0344100 PROTEIN-RELATED"/>
    <property type="match status" value="1"/>
</dbReference>
<evidence type="ECO:0000313" key="6">
    <source>
        <dbReference type="EMBL" id="WJZ99532.1"/>
    </source>
</evidence>
<dbReference type="Proteomes" id="UP001227230">
    <property type="component" value="Chromosome 12"/>
</dbReference>
<feature type="domain" description="Terpene synthase metal-binding" evidence="5">
    <location>
        <begin position="360"/>
        <end position="406"/>
    </location>
</feature>
<evidence type="ECO:0000259" key="4">
    <source>
        <dbReference type="Pfam" id="PF01397"/>
    </source>
</evidence>
<dbReference type="SUPFAM" id="SSF48239">
    <property type="entry name" value="Terpenoid cyclases/Protein prenyltransferases"/>
    <property type="match status" value="1"/>
</dbReference>
<dbReference type="InterPro" id="IPR008930">
    <property type="entry name" value="Terpenoid_cyclase/PrenylTrfase"/>
</dbReference>
<dbReference type="Gene3D" id="1.10.600.10">
    <property type="entry name" value="Farnesyl Diphosphate Synthase"/>
    <property type="match status" value="2"/>
</dbReference>
<feature type="domain" description="Terpene synthase N-terminal" evidence="4">
    <location>
        <begin position="61"/>
        <end position="232"/>
    </location>
</feature>
<reference evidence="6 7" key="1">
    <citation type="journal article" date="2023" name="Hortic Res">
        <title>The complete reference genome for grapevine (Vitis vinifera L.) genetics and breeding.</title>
        <authorList>
            <person name="Shi X."/>
            <person name="Cao S."/>
            <person name="Wang X."/>
            <person name="Huang S."/>
            <person name="Wang Y."/>
            <person name="Liu Z."/>
            <person name="Liu W."/>
            <person name="Leng X."/>
            <person name="Peng Y."/>
            <person name="Wang N."/>
            <person name="Wang Y."/>
            <person name="Ma Z."/>
            <person name="Xu X."/>
            <person name="Zhang F."/>
            <person name="Xue H."/>
            <person name="Zhong H."/>
            <person name="Wang Y."/>
            <person name="Zhang K."/>
            <person name="Velt A."/>
            <person name="Avia K."/>
            <person name="Holtgrawe D."/>
            <person name="Grimplet J."/>
            <person name="Matus J.T."/>
            <person name="Ware D."/>
            <person name="Wu X."/>
            <person name="Wang H."/>
            <person name="Liu C."/>
            <person name="Fang Y."/>
            <person name="Rustenholz C."/>
            <person name="Cheng Z."/>
            <person name="Xiao H."/>
            <person name="Zhou Y."/>
        </authorList>
    </citation>
    <scope>NUCLEOTIDE SEQUENCE [LARGE SCALE GENOMIC DNA]</scope>
    <source>
        <strain evidence="7">cv. Pinot noir / PN40024</strain>
        <tissue evidence="6">Leaf</tissue>
    </source>
</reference>
<dbReference type="InterPro" id="IPR005630">
    <property type="entry name" value="Terpene_synthase_metal-bd"/>
</dbReference>
<keyword evidence="7" id="KW-1185">Reference proteome</keyword>
<gene>
    <name evidence="6" type="ORF">VitviT2T_017969</name>
</gene>
<organism evidence="6 7">
    <name type="scientific">Vitis vinifera</name>
    <name type="common">Grape</name>
    <dbReference type="NCBI Taxonomy" id="29760"/>
    <lineage>
        <taxon>Eukaryota</taxon>
        <taxon>Viridiplantae</taxon>
        <taxon>Streptophyta</taxon>
        <taxon>Embryophyta</taxon>
        <taxon>Tracheophyta</taxon>
        <taxon>Spermatophyta</taxon>
        <taxon>Magnoliopsida</taxon>
        <taxon>eudicotyledons</taxon>
        <taxon>Gunneridae</taxon>
        <taxon>Pentapetalae</taxon>
        <taxon>rosids</taxon>
        <taxon>Vitales</taxon>
        <taxon>Vitaceae</taxon>
        <taxon>Viteae</taxon>
        <taxon>Vitis</taxon>
    </lineage>
</organism>
<evidence type="ECO:0000256" key="3">
    <source>
        <dbReference type="ARBA" id="ARBA00022842"/>
    </source>
</evidence>